<protein>
    <submittedName>
        <fullName evidence="2">Uncharacterized protein</fullName>
    </submittedName>
</protein>
<dbReference type="RefSeq" id="WP_386438162.1">
    <property type="nucleotide sequence ID" value="NZ_JBHSBB010000050.1"/>
</dbReference>
<dbReference type="Gene3D" id="1.10.10.10">
    <property type="entry name" value="Winged helix-like DNA-binding domain superfamily/Winged helix DNA-binding domain"/>
    <property type="match status" value="1"/>
</dbReference>
<proteinExistence type="predicted"/>
<feature type="region of interest" description="Disordered" evidence="1">
    <location>
        <begin position="53"/>
        <end position="91"/>
    </location>
</feature>
<dbReference type="EMBL" id="JBHSBB010000050">
    <property type="protein sequence ID" value="MFC4036451.1"/>
    <property type="molecule type" value="Genomic_DNA"/>
</dbReference>
<organism evidence="2 3">
    <name type="scientific">Streptomyces polygonati</name>
    <dbReference type="NCBI Taxonomy" id="1617087"/>
    <lineage>
        <taxon>Bacteria</taxon>
        <taxon>Bacillati</taxon>
        <taxon>Actinomycetota</taxon>
        <taxon>Actinomycetes</taxon>
        <taxon>Kitasatosporales</taxon>
        <taxon>Streptomycetaceae</taxon>
        <taxon>Streptomyces</taxon>
    </lineage>
</organism>
<reference evidence="3" key="1">
    <citation type="journal article" date="2019" name="Int. J. Syst. Evol. Microbiol.">
        <title>The Global Catalogue of Microorganisms (GCM) 10K type strain sequencing project: providing services to taxonomists for standard genome sequencing and annotation.</title>
        <authorList>
            <consortium name="The Broad Institute Genomics Platform"/>
            <consortium name="The Broad Institute Genome Sequencing Center for Infectious Disease"/>
            <person name="Wu L."/>
            <person name="Ma J."/>
        </authorList>
    </citation>
    <scope>NUCLEOTIDE SEQUENCE [LARGE SCALE GENOMIC DNA]</scope>
    <source>
        <strain evidence="3">CGMCC 4.7237</strain>
    </source>
</reference>
<dbReference type="InterPro" id="IPR036388">
    <property type="entry name" value="WH-like_DNA-bd_sf"/>
</dbReference>
<sequence>MTPRRRSHGGLEDEIRAVAAAGDQPMTPAQVREALGGKRAYPTVLTVLTRLYEGGAAPPPRGVVRRLPPDAPSDGRRAAARAPAPIGPGGG</sequence>
<evidence type="ECO:0000313" key="3">
    <source>
        <dbReference type="Proteomes" id="UP001595765"/>
    </source>
</evidence>
<name>A0ABV8I318_9ACTN</name>
<keyword evidence="3" id="KW-1185">Reference proteome</keyword>
<evidence type="ECO:0000256" key="1">
    <source>
        <dbReference type="SAM" id="MobiDB-lite"/>
    </source>
</evidence>
<evidence type="ECO:0000313" key="2">
    <source>
        <dbReference type="EMBL" id="MFC4036451.1"/>
    </source>
</evidence>
<accession>A0ABV8I318</accession>
<dbReference type="Proteomes" id="UP001595765">
    <property type="component" value="Unassembled WGS sequence"/>
</dbReference>
<feature type="region of interest" description="Disordered" evidence="1">
    <location>
        <begin position="1"/>
        <end position="28"/>
    </location>
</feature>
<comment type="caution">
    <text evidence="2">The sequence shown here is derived from an EMBL/GenBank/DDBJ whole genome shotgun (WGS) entry which is preliminary data.</text>
</comment>
<gene>
    <name evidence="2" type="ORF">ACFO3J_34185</name>
</gene>